<feature type="compositionally biased region" description="Basic residues" evidence="1">
    <location>
        <begin position="223"/>
        <end position="234"/>
    </location>
</feature>
<name>A0AAD7XYT2_9FUNG</name>
<feature type="region of interest" description="Disordered" evidence="1">
    <location>
        <begin position="205"/>
        <end position="234"/>
    </location>
</feature>
<evidence type="ECO:0000313" key="4">
    <source>
        <dbReference type="Proteomes" id="UP001234581"/>
    </source>
</evidence>
<dbReference type="InterPro" id="IPR041232">
    <property type="entry name" value="NPL"/>
</dbReference>
<evidence type="ECO:0000313" key="3">
    <source>
        <dbReference type="EMBL" id="KAJ8657923.1"/>
    </source>
</evidence>
<protein>
    <recommendedName>
        <fullName evidence="2">Nucleoplasmin-like domain-containing protein</fullName>
    </recommendedName>
</protein>
<gene>
    <name evidence="3" type="ORF">O0I10_006451</name>
</gene>
<evidence type="ECO:0000259" key="2">
    <source>
        <dbReference type="Pfam" id="PF17800"/>
    </source>
</evidence>
<feature type="compositionally biased region" description="Polar residues" evidence="1">
    <location>
        <begin position="211"/>
        <end position="220"/>
    </location>
</feature>
<dbReference type="EMBL" id="JARTCD010000028">
    <property type="protein sequence ID" value="KAJ8657923.1"/>
    <property type="molecule type" value="Genomic_DNA"/>
</dbReference>
<dbReference type="RefSeq" id="XP_058342836.1">
    <property type="nucleotide sequence ID" value="XM_058486479.1"/>
</dbReference>
<sequence>MANKRIVFELQPGQPLAPTHDFELDGFYLNMASLTANAKPGRTMLTVSIKDHTFTLCTLTQDKCEQQAFNLYFDESDEATFKLEGTNSITLTGLTQDDDDQEFIPEDDDEFMLEDSDDGRFRFCDTSDKRFMGGMELRHFGLVPHSGFEQDQIDLRADEDTNEEKMLNDNICEGLINAMMNSGDDEQMRIAKTLQKKLDVIKSKLKRVNENGGNASKQSGKVTKQKRSKRKTRQ</sequence>
<evidence type="ECO:0000256" key="1">
    <source>
        <dbReference type="SAM" id="MobiDB-lite"/>
    </source>
</evidence>
<feature type="domain" description="Nucleoplasmin-like" evidence="2">
    <location>
        <begin position="8"/>
        <end position="94"/>
    </location>
</feature>
<proteinExistence type="predicted"/>
<accession>A0AAD7XYT2</accession>
<organism evidence="3 4">
    <name type="scientific">Lichtheimia ornata</name>
    <dbReference type="NCBI Taxonomy" id="688661"/>
    <lineage>
        <taxon>Eukaryota</taxon>
        <taxon>Fungi</taxon>
        <taxon>Fungi incertae sedis</taxon>
        <taxon>Mucoromycota</taxon>
        <taxon>Mucoromycotina</taxon>
        <taxon>Mucoromycetes</taxon>
        <taxon>Mucorales</taxon>
        <taxon>Lichtheimiaceae</taxon>
        <taxon>Lichtheimia</taxon>
    </lineage>
</organism>
<dbReference type="Proteomes" id="UP001234581">
    <property type="component" value="Unassembled WGS sequence"/>
</dbReference>
<dbReference type="Gene3D" id="2.60.120.340">
    <property type="entry name" value="Nucleoplasmin core domain"/>
    <property type="match status" value="1"/>
</dbReference>
<dbReference type="Pfam" id="PF17800">
    <property type="entry name" value="NPL"/>
    <property type="match status" value="1"/>
</dbReference>
<comment type="caution">
    <text evidence="3">The sequence shown here is derived from an EMBL/GenBank/DDBJ whole genome shotgun (WGS) entry which is preliminary data.</text>
</comment>
<dbReference type="AlphaFoldDB" id="A0AAD7XYT2"/>
<keyword evidence="4" id="KW-1185">Reference proteome</keyword>
<reference evidence="3 4" key="1">
    <citation type="submission" date="2023-03" db="EMBL/GenBank/DDBJ databases">
        <title>Genome sequence of Lichtheimia ornata CBS 291.66.</title>
        <authorList>
            <person name="Mohabir J.T."/>
            <person name="Shea T.P."/>
            <person name="Kurbessoian T."/>
            <person name="Berby B."/>
            <person name="Fontaine J."/>
            <person name="Livny J."/>
            <person name="Gnirke A."/>
            <person name="Stajich J.E."/>
            <person name="Cuomo C.A."/>
        </authorList>
    </citation>
    <scope>NUCLEOTIDE SEQUENCE [LARGE SCALE GENOMIC DNA]</scope>
    <source>
        <strain evidence="3">CBS 291.66</strain>
    </source>
</reference>
<dbReference type="GeneID" id="83213862"/>